<sequence length="431" mass="45852">MESSAGGRRRAAASARSLARRLRRMRRQADGETRASALAVRTAAIRRALAAHWRLAGRLGGHAPTFGEVVAAGRVLGISDGILEAAVEDLEWGNWARHAAPPRAAKLRPVPLEAISVADVERKLQMADGGARLDAGAAPYQPRRPPGVWGAPVQQREDVLLEALGVTPRVEECEQHAPERSLTAELGESVQEASPSFLFYGGSAQELVEKGVEELESEDVARKCGWLAPGVWQAENLVAEVQAFTGGFAAGWRLGELAALEAERADEDAQLESIARLEDAWELAKARNVALEEQLAGRRRAIAATIDGELGTGTAAAVAGAAVATYLEEFPSALLRGGGEGEASQETEEKEGILGHEVAELEAQGVEGFVAPEGHSTDEPKERCLLTGEVLQGPRWTPTDLPPDPGGGLLFGDPDARGRRRRADKNKSAEP</sequence>
<feature type="region of interest" description="Disordered" evidence="2">
    <location>
        <begin position="387"/>
        <end position="431"/>
    </location>
</feature>
<keyword evidence="1" id="KW-0175">Coiled coil</keyword>
<reference evidence="3" key="1">
    <citation type="submission" date="2023-10" db="EMBL/GenBank/DDBJ databases">
        <authorList>
            <person name="Chen Y."/>
            <person name="Shah S."/>
            <person name="Dougan E. K."/>
            <person name="Thang M."/>
            <person name="Chan C."/>
        </authorList>
    </citation>
    <scope>NUCLEOTIDE SEQUENCE [LARGE SCALE GENOMIC DNA]</scope>
</reference>
<evidence type="ECO:0000313" key="3">
    <source>
        <dbReference type="EMBL" id="CAK0873460.1"/>
    </source>
</evidence>
<proteinExistence type="predicted"/>
<accession>A0ABN9VKQ0</accession>
<organism evidence="3 4">
    <name type="scientific">Prorocentrum cordatum</name>
    <dbReference type="NCBI Taxonomy" id="2364126"/>
    <lineage>
        <taxon>Eukaryota</taxon>
        <taxon>Sar</taxon>
        <taxon>Alveolata</taxon>
        <taxon>Dinophyceae</taxon>
        <taxon>Prorocentrales</taxon>
        <taxon>Prorocentraceae</taxon>
        <taxon>Prorocentrum</taxon>
    </lineage>
</organism>
<keyword evidence="4" id="KW-1185">Reference proteome</keyword>
<protein>
    <submittedName>
        <fullName evidence="3">Uncharacterized protein</fullName>
    </submittedName>
</protein>
<name>A0ABN9VKQ0_9DINO</name>
<evidence type="ECO:0000256" key="2">
    <source>
        <dbReference type="SAM" id="MobiDB-lite"/>
    </source>
</evidence>
<evidence type="ECO:0000256" key="1">
    <source>
        <dbReference type="SAM" id="Coils"/>
    </source>
</evidence>
<evidence type="ECO:0000313" key="4">
    <source>
        <dbReference type="Proteomes" id="UP001189429"/>
    </source>
</evidence>
<dbReference type="Proteomes" id="UP001189429">
    <property type="component" value="Unassembled WGS sequence"/>
</dbReference>
<comment type="caution">
    <text evidence="3">The sequence shown here is derived from an EMBL/GenBank/DDBJ whole genome shotgun (WGS) entry which is preliminary data.</text>
</comment>
<feature type="coiled-coil region" evidence="1">
    <location>
        <begin position="257"/>
        <end position="294"/>
    </location>
</feature>
<dbReference type="EMBL" id="CAUYUJ010017283">
    <property type="protein sequence ID" value="CAK0873460.1"/>
    <property type="molecule type" value="Genomic_DNA"/>
</dbReference>
<gene>
    <name evidence="3" type="ORF">PCOR1329_LOCUS58668</name>
</gene>